<keyword evidence="3 12" id="KW-0378">Hydrolase</keyword>
<dbReference type="PROSITE" id="PS51194">
    <property type="entry name" value="HELICASE_CTER"/>
    <property type="match status" value="1"/>
</dbReference>
<dbReference type="InterPro" id="IPR038248">
    <property type="entry name" value="Dicer_dimer_sf"/>
</dbReference>
<dbReference type="Pfam" id="PF03368">
    <property type="entry name" value="Dicer_dimer"/>
    <property type="match status" value="1"/>
</dbReference>
<evidence type="ECO:0000256" key="6">
    <source>
        <dbReference type="PROSITE-ProRule" id="PRU00657"/>
    </source>
</evidence>
<dbReference type="Gene3D" id="3.40.50.300">
    <property type="entry name" value="P-loop containing nucleotide triphosphate hydrolases"/>
    <property type="match status" value="2"/>
</dbReference>
<keyword evidence="4" id="KW-0347">Helicase</keyword>
<dbReference type="InterPro" id="IPR000999">
    <property type="entry name" value="RNase_III_dom"/>
</dbReference>
<dbReference type="STRING" id="670483.S7RYZ7"/>
<dbReference type="PANTHER" id="PTHR14950:SF37">
    <property type="entry name" value="ENDORIBONUCLEASE DICER"/>
    <property type="match status" value="1"/>
</dbReference>
<feature type="region of interest" description="Disordered" evidence="7">
    <location>
        <begin position="532"/>
        <end position="551"/>
    </location>
</feature>
<dbReference type="SUPFAM" id="SSF69065">
    <property type="entry name" value="RNase III domain-like"/>
    <property type="match status" value="2"/>
</dbReference>
<dbReference type="GO" id="GO:0005634">
    <property type="term" value="C:nucleus"/>
    <property type="evidence" value="ECO:0007669"/>
    <property type="project" value="TreeGrafter"/>
</dbReference>
<dbReference type="RefSeq" id="XP_007863123.1">
    <property type="nucleotide sequence ID" value="XM_007864932.1"/>
</dbReference>
<dbReference type="EMBL" id="KB469298">
    <property type="protein sequence ID" value="EPQ58654.1"/>
    <property type="molecule type" value="Genomic_DNA"/>
</dbReference>
<dbReference type="OMA" id="TRKNHAY"/>
<evidence type="ECO:0000256" key="2">
    <source>
        <dbReference type="ARBA" id="ARBA00022741"/>
    </source>
</evidence>
<dbReference type="InterPro" id="IPR011545">
    <property type="entry name" value="DEAD/DEAH_box_helicase_dom"/>
</dbReference>
<dbReference type="SMART" id="SM00487">
    <property type="entry name" value="DEXDc"/>
    <property type="match status" value="1"/>
</dbReference>
<dbReference type="PROSITE" id="PS51327">
    <property type="entry name" value="DICER_DSRBF"/>
    <property type="match status" value="1"/>
</dbReference>
<feature type="domain" description="Helicase C-terminal" evidence="10">
    <location>
        <begin position="369"/>
        <end position="543"/>
    </location>
</feature>
<keyword evidence="1" id="KW-0677">Repeat</keyword>
<gene>
    <name evidence="12" type="ORF">GLOTRDRAFT_57763</name>
</gene>
<feature type="domain" description="Helicase ATP-binding" evidence="9">
    <location>
        <begin position="27"/>
        <end position="201"/>
    </location>
</feature>
<evidence type="ECO:0000259" key="10">
    <source>
        <dbReference type="PROSITE" id="PS51194"/>
    </source>
</evidence>
<dbReference type="SMART" id="SM00535">
    <property type="entry name" value="RIBOc"/>
    <property type="match status" value="2"/>
</dbReference>
<dbReference type="GeneID" id="19307196"/>
<evidence type="ECO:0000256" key="4">
    <source>
        <dbReference type="ARBA" id="ARBA00022806"/>
    </source>
</evidence>
<dbReference type="InterPro" id="IPR005034">
    <property type="entry name" value="Dicer_dimerisation"/>
</dbReference>
<evidence type="ECO:0000256" key="3">
    <source>
        <dbReference type="ARBA" id="ARBA00022801"/>
    </source>
</evidence>
<organism evidence="12 13">
    <name type="scientific">Gloeophyllum trabeum (strain ATCC 11539 / FP-39264 / Madison 617)</name>
    <name type="common">Brown rot fungus</name>
    <dbReference type="NCBI Taxonomy" id="670483"/>
    <lineage>
        <taxon>Eukaryota</taxon>
        <taxon>Fungi</taxon>
        <taxon>Dikarya</taxon>
        <taxon>Basidiomycota</taxon>
        <taxon>Agaricomycotina</taxon>
        <taxon>Agaricomycetes</taxon>
        <taxon>Gloeophyllales</taxon>
        <taxon>Gloeophyllaceae</taxon>
        <taxon>Gloeophyllum</taxon>
    </lineage>
</organism>
<feature type="region of interest" description="Disordered" evidence="7">
    <location>
        <begin position="1422"/>
        <end position="1444"/>
    </location>
</feature>
<dbReference type="Proteomes" id="UP000030669">
    <property type="component" value="Unassembled WGS sequence"/>
</dbReference>
<evidence type="ECO:0000259" key="11">
    <source>
        <dbReference type="PROSITE" id="PS51327"/>
    </source>
</evidence>
<evidence type="ECO:0000256" key="7">
    <source>
        <dbReference type="SAM" id="MobiDB-lite"/>
    </source>
</evidence>
<feature type="compositionally biased region" description="Acidic residues" evidence="7">
    <location>
        <begin position="1432"/>
        <end position="1443"/>
    </location>
</feature>
<proteinExistence type="inferred from homology"/>
<reference evidence="12 13" key="1">
    <citation type="journal article" date="2012" name="Science">
        <title>The Paleozoic origin of enzymatic lignin decomposition reconstructed from 31 fungal genomes.</title>
        <authorList>
            <person name="Floudas D."/>
            <person name="Binder M."/>
            <person name="Riley R."/>
            <person name="Barry K."/>
            <person name="Blanchette R.A."/>
            <person name="Henrissat B."/>
            <person name="Martinez A.T."/>
            <person name="Otillar R."/>
            <person name="Spatafora J.W."/>
            <person name="Yadav J.S."/>
            <person name="Aerts A."/>
            <person name="Benoit I."/>
            <person name="Boyd A."/>
            <person name="Carlson A."/>
            <person name="Copeland A."/>
            <person name="Coutinho P.M."/>
            <person name="de Vries R.P."/>
            <person name="Ferreira P."/>
            <person name="Findley K."/>
            <person name="Foster B."/>
            <person name="Gaskell J."/>
            <person name="Glotzer D."/>
            <person name="Gorecki P."/>
            <person name="Heitman J."/>
            <person name="Hesse C."/>
            <person name="Hori C."/>
            <person name="Igarashi K."/>
            <person name="Jurgens J.A."/>
            <person name="Kallen N."/>
            <person name="Kersten P."/>
            <person name="Kohler A."/>
            <person name="Kuees U."/>
            <person name="Kumar T.K.A."/>
            <person name="Kuo A."/>
            <person name="LaButti K."/>
            <person name="Larrondo L.F."/>
            <person name="Lindquist E."/>
            <person name="Ling A."/>
            <person name="Lombard V."/>
            <person name="Lucas S."/>
            <person name="Lundell T."/>
            <person name="Martin R."/>
            <person name="McLaughlin D.J."/>
            <person name="Morgenstern I."/>
            <person name="Morin E."/>
            <person name="Murat C."/>
            <person name="Nagy L.G."/>
            <person name="Nolan M."/>
            <person name="Ohm R.A."/>
            <person name="Patyshakuliyeva A."/>
            <person name="Rokas A."/>
            <person name="Ruiz-Duenas F.J."/>
            <person name="Sabat G."/>
            <person name="Salamov A."/>
            <person name="Samejima M."/>
            <person name="Schmutz J."/>
            <person name="Slot J.C."/>
            <person name="St John F."/>
            <person name="Stenlid J."/>
            <person name="Sun H."/>
            <person name="Sun S."/>
            <person name="Syed K."/>
            <person name="Tsang A."/>
            <person name="Wiebenga A."/>
            <person name="Young D."/>
            <person name="Pisabarro A."/>
            <person name="Eastwood D.C."/>
            <person name="Martin F."/>
            <person name="Cullen D."/>
            <person name="Grigoriev I.V."/>
            <person name="Hibbett D.S."/>
        </authorList>
    </citation>
    <scope>NUCLEOTIDE SEQUENCE [LARGE SCALE GENOMIC DNA]</scope>
    <source>
        <strain evidence="12 13">ATCC 11539</strain>
    </source>
</reference>
<feature type="domain" description="Dicer dsRNA-binding fold" evidence="11">
    <location>
        <begin position="561"/>
        <end position="661"/>
    </location>
</feature>
<feature type="domain" description="RNase III" evidence="8">
    <location>
        <begin position="949"/>
        <end position="1087"/>
    </location>
</feature>
<dbReference type="Pfam" id="PF00270">
    <property type="entry name" value="DEAD"/>
    <property type="match status" value="1"/>
</dbReference>
<dbReference type="PROSITE" id="PS51192">
    <property type="entry name" value="HELICASE_ATP_BIND_1"/>
    <property type="match status" value="1"/>
</dbReference>
<dbReference type="GO" id="GO:0003723">
    <property type="term" value="F:RNA binding"/>
    <property type="evidence" value="ECO:0007669"/>
    <property type="project" value="UniProtKB-UniRule"/>
</dbReference>
<dbReference type="GO" id="GO:0005737">
    <property type="term" value="C:cytoplasm"/>
    <property type="evidence" value="ECO:0007669"/>
    <property type="project" value="TreeGrafter"/>
</dbReference>
<evidence type="ECO:0000313" key="12">
    <source>
        <dbReference type="EMBL" id="EPQ58654.1"/>
    </source>
</evidence>
<dbReference type="PROSITE" id="PS50142">
    <property type="entry name" value="RNASE_3_2"/>
    <property type="match status" value="2"/>
</dbReference>
<evidence type="ECO:0000313" key="13">
    <source>
        <dbReference type="Proteomes" id="UP000030669"/>
    </source>
</evidence>
<dbReference type="OrthoDB" id="416741at2759"/>
<dbReference type="HOGENOM" id="CLU_000907_4_0_1"/>
<dbReference type="Pfam" id="PF00636">
    <property type="entry name" value="Ribonuclease_3"/>
    <property type="match status" value="2"/>
</dbReference>
<name>S7RYZ7_GLOTA</name>
<dbReference type="KEGG" id="gtr:GLOTRDRAFT_57763"/>
<dbReference type="eggNOG" id="KOG0701">
    <property type="taxonomic scope" value="Eukaryota"/>
</dbReference>
<keyword evidence="5" id="KW-0067">ATP-binding</keyword>
<dbReference type="SUPFAM" id="SSF69118">
    <property type="entry name" value="AhpD-like"/>
    <property type="match status" value="1"/>
</dbReference>
<dbReference type="InterPro" id="IPR027417">
    <property type="entry name" value="P-loop_NTPase"/>
</dbReference>
<keyword evidence="6" id="KW-0694">RNA-binding</keyword>
<feature type="domain" description="RNase III" evidence="8">
    <location>
        <begin position="1125"/>
        <end position="1272"/>
    </location>
</feature>
<evidence type="ECO:0000256" key="1">
    <source>
        <dbReference type="ARBA" id="ARBA00022737"/>
    </source>
</evidence>
<feature type="compositionally biased region" description="Basic and acidic residues" evidence="7">
    <location>
        <begin position="1422"/>
        <end position="1431"/>
    </location>
</feature>
<evidence type="ECO:0000259" key="9">
    <source>
        <dbReference type="PROSITE" id="PS51192"/>
    </source>
</evidence>
<dbReference type="InterPro" id="IPR036389">
    <property type="entry name" value="RNase_III_sf"/>
</dbReference>
<dbReference type="InterPro" id="IPR029032">
    <property type="entry name" value="AhpD-like"/>
</dbReference>
<dbReference type="Pfam" id="PF00271">
    <property type="entry name" value="Helicase_C"/>
    <property type="match status" value="1"/>
</dbReference>
<dbReference type="CDD" id="cd18034">
    <property type="entry name" value="DEXHc_dicer"/>
    <property type="match status" value="1"/>
</dbReference>
<accession>S7RYZ7</accession>
<dbReference type="Gene3D" id="3.30.160.380">
    <property type="entry name" value="Dicer dimerisation domain"/>
    <property type="match status" value="1"/>
</dbReference>
<dbReference type="GO" id="GO:0004525">
    <property type="term" value="F:ribonuclease III activity"/>
    <property type="evidence" value="ECO:0007669"/>
    <property type="project" value="InterPro"/>
</dbReference>
<dbReference type="InterPro" id="IPR001650">
    <property type="entry name" value="Helicase_C-like"/>
</dbReference>
<dbReference type="CDD" id="cd00593">
    <property type="entry name" value="RIBOc"/>
    <property type="match status" value="2"/>
</dbReference>
<dbReference type="GO" id="GO:0005524">
    <property type="term" value="F:ATP binding"/>
    <property type="evidence" value="ECO:0007669"/>
    <property type="project" value="UniProtKB-KW"/>
</dbReference>
<keyword evidence="13" id="KW-1185">Reference proteome</keyword>
<feature type="compositionally biased region" description="Acidic residues" evidence="7">
    <location>
        <begin position="538"/>
        <end position="547"/>
    </location>
</feature>
<dbReference type="PROSITE" id="PS00517">
    <property type="entry name" value="RNASE_3_1"/>
    <property type="match status" value="1"/>
</dbReference>
<dbReference type="PANTHER" id="PTHR14950">
    <property type="entry name" value="DICER-RELATED"/>
    <property type="match status" value="1"/>
</dbReference>
<comment type="similarity">
    <text evidence="6">Belongs to the helicase family. Dicer subfamily.</text>
</comment>
<keyword evidence="2" id="KW-0547">Nucleotide-binding</keyword>
<dbReference type="GO" id="GO:0004386">
    <property type="term" value="F:helicase activity"/>
    <property type="evidence" value="ECO:0007669"/>
    <property type="project" value="UniProtKB-KW"/>
</dbReference>
<sequence>MQLVNGLPTTMEEVNESLLPRRYQEEIFCRAQEGNVIAALDTGSGKTFISTLLIKWIAARDFGQGKVIVFLVPKVALVEQQGNFISKQTPLRVTKCYGAMAIDLSDRGRWKKEFDNSDVLVMTAQIFLNILTHSHWSMEKVSLLVFDECHHCRKNHAYNGIMREYFQCPSPLRPKIFGMTASPIWNPKDAVESLATLERNMDAKVIAVREHVSELLDHSPRPKEIIQPYPPSPEVYESYPTPTLWNRLQVLNLPDEMEIPWDKIQTRYAVTYHSLGPYGAELYLYSEMKQRLVLLVDQTNGHEYNGGLDYSGMDVDGLDNAYAIQFEPELRQIGAVLCDYTAFFGEDDSDLTKFRVPFSLEWCSPKFKVLVDLLVKHYTQTFQGIIFVEQRHVAACLAKVLLRVPYLQGFIKSAELIGHGATSVAKSQLKGMALKTQQDVVKSFREKEVNLLIATSVAEEGLDFPACDVVVRFDPIQHMVGYVQSRGRARHQTSTFVIMVQENHAADLARYRAFVESEPELKRVYQRADPVIQKSTVEEDDEDDGADPADLAERERYVVPSTGAILTYNSAISLLNHLCSLIPRDRFTPVHLPKYSGDFQSTLELPLSLPLPSDKLTYVGPMKRSKKEAKRAVAFMAVMQLHRLNVFDDYLLPAKSSSGADTEDADGRPILDVSDVPETMDVMVRDPFVIHQKMWLHVITLDGKRTAGLVTGTQLPLEVMMCNGHEIRVHRAMRVIFDDEQRQRELLQTYTKMGIWWCITGRAIQNPLSVFLVPLRETQSQPDWCAMEHAALFPWGNPDWTIITEEHHGRLMVVNSKDHGRPLLLRRVRRDLTPMSKPPKGSREGCFPTYRDYVLHLYTRKGIPPEVPEDGPLLEVQPFPRHSSGLYALHSLGQEDDKPVANVPNAQFLPQSLCRWIGLSEDIYRTFHVLPKVLHRITDVYRAGRARFELGLPAIGTDLLVEAYTLPSANTGFSNQRLETLGDSVLKLCTVVHLFNKFPHRHEGQLDILRRNSVSNRTLLARAKENGLEHFLTGETQSLRTWRYTLAEGLSSMPEGHVIRSSPRRYPRRSLQDCMEATLGAGFRMGGIPMALQTGTALGLCLGGPLPWTLRYSRHPLSTPVPPLFTALQDTLGYEFHRSELLVEAVTHPSFRSAVSSSYQRLEFLGDALIDLVVMHYLFKKFPEATSGQLSWARSRAVCAPALASVAVKKLSLHQILLVNNVELSMAISKYVPVLEDTTPEHIVNNGWKHDPPKALSDVLESVMGAILVDSAYDYERASVIAEAVMEDVLDVLSPNLPRDPVSELMISTARAGCRKMSYRKTASNPDSKRNDSISVVVHDVVIVGPVSAANLSLAKGRASEEARSILQDPNSDKYLPKICTCAQAMAVDTPEDVDEVDEDHKPLDDETEEGFAMMARKKLVEAESDGPKHEEEEDLSSGDDSADERMVEEMILNGLARTALPSSCSFLTDRWRGTDAMASLANTAFLNRLKTIYPHAASAGSKGMQVVSNPWYILTTVGFSGSNRPESVPAVFRHVLDDLAGVHKKENVTHAQAHNEKLLLARKFRDSLFKSGLTTGYPRAINSMVSLHEAMPEELRDTRPLRNLQTPIEEYMRRGENLFRSMYGETADPVQKLLDSILPDMGWFSNTIGYGATYGFTEVTTPLETSFILVAALISVDTPRQINWHLGNARRTGATLEQVKAARQIVMEVAETSGVRWKDGVPEIKE</sequence>
<dbReference type="Gene3D" id="1.10.1520.10">
    <property type="entry name" value="Ribonuclease III domain"/>
    <property type="match status" value="2"/>
</dbReference>
<dbReference type="SUPFAM" id="SSF52540">
    <property type="entry name" value="P-loop containing nucleoside triphosphate hydrolases"/>
    <property type="match status" value="1"/>
</dbReference>
<dbReference type="Gene3D" id="1.20.1290.10">
    <property type="entry name" value="AhpD-like"/>
    <property type="match status" value="1"/>
</dbReference>
<evidence type="ECO:0000259" key="8">
    <source>
        <dbReference type="PROSITE" id="PS50142"/>
    </source>
</evidence>
<dbReference type="SMART" id="SM00490">
    <property type="entry name" value="HELICc"/>
    <property type="match status" value="1"/>
</dbReference>
<dbReference type="InterPro" id="IPR014001">
    <property type="entry name" value="Helicase_ATP-bd"/>
</dbReference>
<protein>
    <submittedName>
        <fullName evidence="12">p-loop containing nucleoside triphosphate hydrolase protein</fullName>
    </submittedName>
</protein>
<evidence type="ECO:0000256" key="5">
    <source>
        <dbReference type="ARBA" id="ARBA00022840"/>
    </source>
</evidence>
<dbReference type="GO" id="GO:0030422">
    <property type="term" value="P:siRNA processing"/>
    <property type="evidence" value="ECO:0007669"/>
    <property type="project" value="TreeGrafter"/>
</dbReference>